<sequence length="225" mass="25076">MGLIKTHWTHKNPWDSYCRLEPNKLLNLNYKVTASMAESDILKCPLQQPVSMVANDVPKRPLQQVSTSTRPLSRLASMAAKDVLKRPLQPTSIVSQRPHQRASTTTKSEKRQLDPTSTDICDVHEQQGPTSLFELASVANNNIPKRQRDSSQLLLASSAVNSTTHSTMLQRLNAKSPRDDSNHVSPRNTGLKIDIKVAERLILNSLGISIARRHAEPPKDNLNKP</sequence>
<name>A0A914D4D9_9BILA</name>
<reference evidence="3" key="1">
    <citation type="submission" date="2022-11" db="UniProtKB">
        <authorList>
            <consortium name="WormBaseParasite"/>
        </authorList>
    </citation>
    <scope>IDENTIFICATION</scope>
</reference>
<dbReference type="WBParaSite" id="ACRNAN_scaffold18737.g12844.t1">
    <property type="protein sequence ID" value="ACRNAN_scaffold18737.g12844.t1"/>
    <property type="gene ID" value="ACRNAN_scaffold18737.g12844"/>
</dbReference>
<feature type="compositionally biased region" description="Polar residues" evidence="1">
    <location>
        <begin position="89"/>
        <end position="106"/>
    </location>
</feature>
<proteinExistence type="predicted"/>
<evidence type="ECO:0000256" key="1">
    <source>
        <dbReference type="SAM" id="MobiDB-lite"/>
    </source>
</evidence>
<protein>
    <submittedName>
        <fullName evidence="3">Uncharacterized protein</fullName>
    </submittedName>
</protein>
<dbReference type="Proteomes" id="UP000887540">
    <property type="component" value="Unplaced"/>
</dbReference>
<accession>A0A914D4D9</accession>
<evidence type="ECO:0000313" key="2">
    <source>
        <dbReference type="Proteomes" id="UP000887540"/>
    </source>
</evidence>
<keyword evidence="2" id="KW-1185">Reference proteome</keyword>
<evidence type="ECO:0000313" key="3">
    <source>
        <dbReference type="WBParaSite" id="ACRNAN_scaffold18737.g12844.t1"/>
    </source>
</evidence>
<feature type="region of interest" description="Disordered" evidence="1">
    <location>
        <begin position="86"/>
        <end position="116"/>
    </location>
</feature>
<organism evidence="2 3">
    <name type="scientific">Acrobeloides nanus</name>
    <dbReference type="NCBI Taxonomy" id="290746"/>
    <lineage>
        <taxon>Eukaryota</taxon>
        <taxon>Metazoa</taxon>
        <taxon>Ecdysozoa</taxon>
        <taxon>Nematoda</taxon>
        <taxon>Chromadorea</taxon>
        <taxon>Rhabditida</taxon>
        <taxon>Tylenchina</taxon>
        <taxon>Cephalobomorpha</taxon>
        <taxon>Cephaloboidea</taxon>
        <taxon>Cephalobidae</taxon>
        <taxon>Acrobeloides</taxon>
    </lineage>
</organism>
<dbReference type="AlphaFoldDB" id="A0A914D4D9"/>